<evidence type="ECO:0000256" key="3">
    <source>
        <dbReference type="ARBA" id="ARBA00023186"/>
    </source>
</evidence>
<sequence length="457" mass="50947">MAATISMEIATATFRTLDILHTSAARRQPNLRFLKRSKSVNLPTSQITLKYFSSSCGLLFKSNQYASRRFRLFTTTATATDQDSSDVLTKIPPDNRIPATIITGFLGSGKTTLLNHILTADHGKRIAVIENEYGEVDIDGSLVAAKTAVAEDIVMLNNGCLCCTVRGDLVRMIAELVETKKGRFDHIVIETTGLANPAPIIQTFYAEEEIFNNVKLDGVVTLVDAKHATIHLDEIKPKGVVNEAIEQIAYADRIIVNKTDLVGESDIASLTKRIRIINTMANLKRTEYGKVDLDYVLGIGGFDLERIESAVDAEGSKEDHASHKHDHDHDHDHHDHDHREGDCGHEHHDDHHSHDHTHDPGVSSMSIVCEGTLDLEKANMWLGTLLTEQSEDIYRMKGLLAVDGMDERFVFQGVHDIFQGSPDRPWEKDEPRVNKVVFIGKNLDKEEIEKGFRACLI</sequence>
<gene>
    <name evidence="8" type="ORF">POM88_044570</name>
</gene>
<dbReference type="Gene3D" id="3.30.1220.10">
    <property type="entry name" value="CobW-like, C-terminal domain"/>
    <property type="match status" value="1"/>
</dbReference>
<dbReference type="GO" id="GO:0005737">
    <property type="term" value="C:cytoplasm"/>
    <property type="evidence" value="ECO:0007669"/>
    <property type="project" value="TreeGrafter"/>
</dbReference>
<dbReference type="InterPro" id="IPR036627">
    <property type="entry name" value="CobW-likC_sf"/>
</dbReference>
<dbReference type="CDD" id="cd03112">
    <property type="entry name" value="CobW-like"/>
    <property type="match status" value="1"/>
</dbReference>
<comment type="catalytic activity">
    <reaction evidence="5">
        <text>GTP + H2O = GDP + phosphate + H(+)</text>
        <dbReference type="Rhea" id="RHEA:19669"/>
        <dbReference type="ChEBI" id="CHEBI:15377"/>
        <dbReference type="ChEBI" id="CHEBI:15378"/>
        <dbReference type="ChEBI" id="CHEBI:37565"/>
        <dbReference type="ChEBI" id="CHEBI:43474"/>
        <dbReference type="ChEBI" id="CHEBI:58189"/>
    </reaction>
    <physiologicalReaction direction="left-to-right" evidence="5">
        <dbReference type="Rhea" id="RHEA:19670"/>
    </physiologicalReaction>
</comment>
<dbReference type="Pfam" id="PF07683">
    <property type="entry name" value="CobW_C"/>
    <property type="match status" value="1"/>
</dbReference>
<dbReference type="InterPro" id="IPR003495">
    <property type="entry name" value="CobW/HypB/UreG_nucleotide-bd"/>
</dbReference>
<keyword evidence="1" id="KW-0547">Nucleotide-binding</keyword>
<proteinExistence type="inferred from homology"/>
<evidence type="ECO:0000256" key="1">
    <source>
        <dbReference type="ARBA" id="ARBA00022741"/>
    </source>
</evidence>
<keyword evidence="9" id="KW-1185">Reference proteome</keyword>
<dbReference type="EMBL" id="JAUIZM010000010">
    <property type="protein sequence ID" value="KAK1360096.1"/>
    <property type="molecule type" value="Genomic_DNA"/>
</dbReference>
<evidence type="ECO:0000313" key="8">
    <source>
        <dbReference type="EMBL" id="KAK1360096.1"/>
    </source>
</evidence>
<dbReference type="InterPro" id="IPR011629">
    <property type="entry name" value="CobW-like_C"/>
</dbReference>
<keyword evidence="3" id="KW-0143">Chaperone</keyword>
<evidence type="ECO:0000256" key="2">
    <source>
        <dbReference type="ARBA" id="ARBA00022801"/>
    </source>
</evidence>
<dbReference type="FunFam" id="3.40.50.300:FF:000778">
    <property type="entry name" value="GTP-binding protein YjiA"/>
    <property type="match status" value="1"/>
</dbReference>
<organism evidence="8 9">
    <name type="scientific">Heracleum sosnowskyi</name>
    <dbReference type="NCBI Taxonomy" id="360622"/>
    <lineage>
        <taxon>Eukaryota</taxon>
        <taxon>Viridiplantae</taxon>
        <taxon>Streptophyta</taxon>
        <taxon>Embryophyta</taxon>
        <taxon>Tracheophyta</taxon>
        <taxon>Spermatophyta</taxon>
        <taxon>Magnoliopsida</taxon>
        <taxon>eudicotyledons</taxon>
        <taxon>Gunneridae</taxon>
        <taxon>Pentapetalae</taxon>
        <taxon>asterids</taxon>
        <taxon>campanulids</taxon>
        <taxon>Apiales</taxon>
        <taxon>Apiaceae</taxon>
        <taxon>Apioideae</taxon>
        <taxon>apioid superclade</taxon>
        <taxon>Tordylieae</taxon>
        <taxon>Tordyliinae</taxon>
        <taxon>Heracleum</taxon>
    </lineage>
</organism>
<dbReference type="SUPFAM" id="SSF52540">
    <property type="entry name" value="P-loop containing nucleoside triphosphate hydrolases"/>
    <property type="match status" value="1"/>
</dbReference>
<name>A0AAD8H4A6_9APIA</name>
<feature type="domain" description="CobW C-terminal" evidence="7">
    <location>
        <begin position="362"/>
        <end position="456"/>
    </location>
</feature>
<keyword evidence="2" id="KW-0378">Hydrolase</keyword>
<evidence type="ECO:0000259" key="7">
    <source>
        <dbReference type="SMART" id="SM00833"/>
    </source>
</evidence>
<comment type="similarity">
    <text evidence="4">Belongs to the SIMIBI class G3E GTPase family. ZNG1 subfamily.</text>
</comment>
<reference evidence="8" key="1">
    <citation type="submission" date="2023-02" db="EMBL/GenBank/DDBJ databases">
        <title>Genome of toxic invasive species Heracleum sosnowskyi carries increased number of genes despite the absence of recent whole-genome duplications.</title>
        <authorList>
            <person name="Schelkunov M."/>
            <person name="Shtratnikova V."/>
            <person name="Makarenko M."/>
            <person name="Klepikova A."/>
            <person name="Omelchenko D."/>
            <person name="Novikova G."/>
            <person name="Obukhova E."/>
            <person name="Bogdanov V."/>
            <person name="Penin A."/>
            <person name="Logacheva M."/>
        </authorList>
    </citation>
    <scope>NUCLEOTIDE SEQUENCE</scope>
    <source>
        <strain evidence="8">Hsosn_3</strain>
        <tissue evidence="8">Leaf</tissue>
    </source>
</reference>
<dbReference type="Proteomes" id="UP001237642">
    <property type="component" value="Unassembled WGS sequence"/>
</dbReference>
<dbReference type="InterPro" id="IPR051316">
    <property type="entry name" value="Zinc-reg_GTPase_activator"/>
</dbReference>
<dbReference type="InterPro" id="IPR027417">
    <property type="entry name" value="P-loop_NTPase"/>
</dbReference>
<evidence type="ECO:0000256" key="5">
    <source>
        <dbReference type="ARBA" id="ARBA00049117"/>
    </source>
</evidence>
<dbReference type="Pfam" id="PF02492">
    <property type="entry name" value="cobW"/>
    <property type="match status" value="1"/>
</dbReference>
<dbReference type="GO" id="GO:0016787">
    <property type="term" value="F:hydrolase activity"/>
    <property type="evidence" value="ECO:0007669"/>
    <property type="project" value="UniProtKB-KW"/>
</dbReference>
<reference evidence="8" key="2">
    <citation type="submission" date="2023-05" db="EMBL/GenBank/DDBJ databases">
        <authorList>
            <person name="Schelkunov M.I."/>
        </authorList>
    </citation>
    <scope>NUCLEOTIDE SEQUENCE</scope>
    <source>
        <strain evidence="8">Hsosn_3</strain>
        <tissue evidence="8">Leaf</tissue>
    </source>
</reference>
<dbReference type="GO" id="GO:0000166">
    <property type="term" value="F:nucleotide binding"/>
    <property type="evidence" value="ECO:0007669"/>
    <property type="project" value="UniProtKB-KW"/>
</dbReference>
<comment type="caution">
    <text evidence="8">The sequence shown here is derived from an EMBL/GenBank/DDBJ whole genome shotgun (WGS) entry which is preliminary data.</text>
</comment>
<dbReference type="SUPFAM" id="SSF90002">
    <property type="entry name" value="Hypothetical protein YjiA, C-terminal domain"/>
    <property type="match status" value="1"/>
</dbReference>
<evidence type="ECO:0000256" key="6">
    <source>
        <dbReference type="SAM" id="MobiDB-lite"/>
    </source>
</evidence>
<accession>A0AAD8H4A6</accession>
<dbReference type="PANTHER" id="PTHR13748:SF62">
    <property type="entry name" value="COBW DOMAIN-CONTAINING PROTEIN"/>
    <property type="match status" value="1"/>
</dbReference>
<dbReference type="Gene3D" id="3.40.50.300">
    <property type="entry name" value="P-loop containing nucleotide triphosphate hydrolases"/>
    <property type="match status" value="1"/>
</dbReference>
<evidence type="ECO:0000313" key="9">
    <source>
        <dbReference type="Proteomes" id="UP001237642"/>
    </source>
</evidence>
<feature type="region of interest" description="Disordered" evidence="6">
    <location>
        <begin position="312"/>
        <end position="363"/>
    </location>
</feature>
<feature type="compositionally biased region" description="Basic and acidic residues" evidence="6">
    <location>
        <begin position="312"/>
        <end position="359"/>
    </location>
</feature>
<protein>
    <submittedName>
        <fullName evidence="8">Plastid transcriptionally active 17</fullName>
    </submittedName>
</protein>
<evidence type="ECO:0000256" key="4">
    <source>
        <dbReference type="ARBA" id="ARBA00034320"/>
    </source>
</evidence>
<dbReference type="SMART" id="SM00833">
    <property type="entry name" value="CobW_C"/>
    <property type="match status" value="1"/>
</dbReference>
<dbReference type="AlphaFoldDB" id="A0AAD8H4A6"/>
<dbReference type="PANTHER" id="PTHR13748">
    <property type="entry name" value="COBW-RELATED"/>
    <property type="match status" value="1"/>
</dbReference>